<dbReference type="PANTHER" id="PTHR43981">
    <property type="entry name" value="ENOYL-[ACYL-CARRIER-PROTEIN] REDUCTASE, MITOCHONDRIAL"/>
    <property type="match status" value="1"/>
</dbReference>
<keyword evidence="5" id="KW-0560">Oxidoreductase</keyword>
<evidence type="ECO:0000256" key="3">
    <source>
        <dbReference type="ARBA" id="ARBA00022857"/>
    </source>
</evidence>
<proteinExistence type="inferred from homology"/>
<dbReference type="GO" id="GO:0016491">
    <property type="term" value="F:oxidoreductase activity"/>
    <property type="evidence" value="ECO:0007669"/>
    <property type="project" value="UniProtKB-KW"/>
</dbReference>
<dbReference type="Gene3D" id="3.40.50.720">
    <property type="entry name" value="NAD(P)-binding Rossmann-like Domain"/>
    <property type="match status" value="1"/>
</dbReference>
<dbReference type="GO" id="GO:0005739">
    <property type="term" value="C:mitochondrion"/>
    <property type="evidence" value="ECO:0007669"/>
    <property type="project" value="UniProtKB-SubCell"/>
</dbReference>
<evidence type="ECO:0000313" key="9">
    <source>
        <dbReference type="EMBL" id="EGB06751.1"/>
    </source>
</evidence>
<evidence type="ECO:0008006" key="11">
    <source>
        <dbReference type="Google" id="ProtNLM"/>
    </source>
</evidence>
<evidence type="ECO:0000256" key="6">
    <source>
        <dbReference type="ARBA" id="ARBA00023128"/>
    </source>
</evidence>
<reference evidence="9 10" key="1">
    <citation type="journal article" date="2011" name="Proc. Natl. Acad. Sci. U.S.A.">
        <title>Niche of harmful alga Aureococcus anophagefferens revealed through ecogenomics.</title>
        <authorList>
            <person name="Gobler C.J."/>
            <person name="Berry D.L."/>
            <person name="Dyhrman S.T."/>
            <person name="Wilhelm S.W."/>
            <person name="Salamov A."/>
            <person name="Lobanov A.V."/>
            <person name="Zhang Y."/>
            <person name="Collier J.L."/>
            <person name="Wurch L.L."/>
            <person name="Kustka A.B."/>
            <person name="Dill B.D."/>
            <person name="Shah M."/>
            <person name="VerBerkmoes N.C."/>
            <person name="Kuo A."/>
            <person name="Terry A."/>
            <person name="Pangilinan J."/>
            <person name="Lindquist E.A."/>
            <person name="Lucas S."/>
            <person name="Paulsen I.T."/>
            <person name="Hattenrath-Lehmann T.K."/>
            <person name="Talmage S.C."/>
            <person name="Walker E.A."/>
            <person name="Koch F."/>
            <person name="Burson A.M."/>
            <person name="Marcoval M.A."/>
            <person name="Tang Y.Z."/>
            <person name="Lecleir G.R."/>
            <person name="Coyne K.J."/>
            <person name="Berg G.M."/>
            <person name="Bertrand E.M."/>
            <person name="Saito M.A."/>
            <person name="Gladyshev V.N."/>
            <person name="Grigoriev I.V."/>
        </authorList>
    </citation>
    <scope>NUCLEOTIDE SEQUENCE [LARGE SCALE GENOMIC DNA]</scope>
    <source>
        <strain evidence="10">CCMP 1984</strain>
    </source>
</reference>
<gene>
    <name evidence="9" type="ORF">AURANDRAFT_65428</name>
</gene>
<feature type="domain" description="Phospholipase/carboxylesterase/thioesterase" evidence="7">
    <location>
        <begin position="274"/>
        <end position="377"/>
    </location>
</feature>
<dbReference type="AlphaFoldDB" id="F0YDK5"/>
<dbReference type="OrthoDB" id="7482721at2759"/>
<dbReference type="SUPFAM" id="SSF50129">
    <property type="entry name" value="GroES-like"/>
    <property type="match status" value="1"/>
</dbReference>
<dbReference type="GO" id="GO:0016787">
    <property type="term" value="F:hydrolase activity"/>
    <property type="evidence" value="ECO:0007669"/>
    <property type="project" value="InterPro"/>
</dbReference>
<keyword evidence="6" id="KW-0496">Mitochondrion</keyword>
<accession>F0YDK5</accession>
<keyword evidence="3" id="KW-0521">NADP</keyword>
<evidence type="ECO:0000256" key="4">
    <source>
        <dbReference type="ARBA" id="ARBA00022946"/>
    </source>
</evidence>
<evidence type="ECO:0000256" key="5">
    <source>
        <dbReference type="ARBA" id="ARBA00023002"/>
    </source>
</evidence>
<dbReference type="InterPro" id="IPR003140">
    <property type="entry name" value="PLipase/COase/thioEstase"/>
</dbReference>
<dbReference type="SUPFAM" id="SSF51735">
    <property type="entry name" value="NAD(P)-binding Rossmann-fold domains"/>
    <property type="match status" value="1"/>
</dbReference>
<dbReference type="InParanoid" id="F0YDK5"/>
<dbReference type="InterPro" id="IPR011032">
    <property type="entry name" value="GroES-like_sf"/>
</dbReference>
<dbReference type="EMBL" id="GL833133">
    <property type="protein sequence ID" value="EGB06751.1"/>
    <property type="molecule type" value="Genomic_DNA"/>
</dbReference>
<evidence type="ECO:0000256" key="2">
    <source>
        <dbReference type="ARBA" id="ARBA00010371"/>
    </source>
</evidence>
<dbReference type="Pfam" id="PF02230">
    <property type="entry name" value="Abhydrolase_2"/>
    <property type="match status" value="1"/>
</dbReference>
<dbReference type="GeneID" id="20225327"/>
<dbReference type="InterPro" id="IPR013154">
    <property type="entry name" value="ADH-like_N"/>
</dbReference>
<evidence type="ECO:0000259" key="7">
    <source>
        <dbReference type="Pfam" id="PF02230"/>
    </source>
</evidence>
<organism evidence="10">
    <name type="scientific">Aureococcus anophagefferens</name>
    <name type="common">Harmful bloom alga</name>
    <dbReference type="NCBI Taxonomy" id="44056"/>
    <lineage>
        <taxon>Eukaryota</taxon>
        <taxon>Sar</taxon>
        <taxon>Stramenopiles</taxon>
        <taxon>Ochrophyta</taxon>
        <taxon>Pelagophyceae</taxon>
        <taxon>Pelagomonadales</taxon>
        <taxon>Pelagomonadaceae</taxon>
        <taxon>Aureococcus</taxon>
    </lineage>
</organism>
<dbReference type="KEGG" id="aaf:AURANDRAFT_65428"/>
<keyword evidence="4" id="KW-0809">Transit peptide</keyword>
<dbReference type="InterPro" id="IPR051034">
    <property type="entry name" value="Mito_Enoyl-ACP_Reductase"/>
</dbReference>
<evidence type="ECO:0000259" key="8">
    <source>
        <dbReference type="Pfam" id="PF08240"/>
    </source>
</evidence>
<comment type="similarity">
    <text evidence="2">Belongs to the zinc-containing alcohol dehydrogenase family. Quinone oxidoreductase subfamily.</text>
</comment>
<dbReference type="InterPro" id="IPR036291">
    <property type="entry name" value="NAD(P)-bd_dom_sf"/>
</dbReference>
<protein>
    <recommendedName>
        <fullName evidence="11">Enoyl reductase (ER) domain-containing protein</fullName>
    </recommendedName>
</protein>
<dbReference type="Gene3D" id="3.90.180.10">
    <property type="entry name" value="Medium-chain alcohol dehydrogenases, catalytic domain"/>
    <property type="match status" value="1"/>
</dbReference>
<dbReference type="RefSeq" id="XP_009038500.1">
    <property type="nucleotide sequence ID" value="XM_009040252.1"/>
</dbReference>
<sequence>MRSRNTENMVVTTETLMQDKANIAEDSYEKVRLPKVRATTIVKKTSPGPQKPGADGASVAARCTEVVFQKIPRTVDWKECLINIQAATISPLDLFIAKHGTETLFRDDLQLQPPHALGCSGVGVVEVVGPGVRDVEDGDWVVPLRDGLGTFTSLSIWDDKDFMKVPKEIMPVEYMALHRELCVGYYLMETVAADLKAGDALVVNAANGAVGQVVIQLCRLMNIRAIAITRRHDNFSDTKAWLEFLGAYKVFADDEPIVPALQREYASLPKLAFDGVAIAGFSHGGVVAMYTALTKLSQPLGCCVAVGGPPVLPQLLGRKIKPHLRDTPVHCLGGAADATFPASDCKHVVDSVLSAALPAANFKEIPYGQHEVGGLEIGALADVFADNVKL</sequence>
<evidence type="ECO:0000313" key="10">
    <source>
        <dbReference type="Proteomes" id="UP000002729"/>
    </source>
</evidence>
<feature type="domain" description="Alcohol dehydrogenase-like N-terminal" evidence="8">
    <location>
        <begin position="78"/>
        <end position="142"/>
    </location>
</feature>
<name>F0YDK5_AURAN</name>
<dbReference type="SUPFAM" id="SSF53474">
    <property type="entry name" value="alpha/beta-Hydrolases"/>
    <property type="match status" value="1"/>
</dbReference>
<dbReference type="eggNOG" id="KOG0025">
    <property type="taxonomic scope" value="Eukaryota"/>
</dbReference>
<dbReference type="Proteomes" id="UP000002729">
    <property type="component" value="Unassembled WGS sequence"/>
</dbReference>
<dbReference type="Pfam" id="PF08240">
    <property type="entry name" value="ADH_N"/>
    <property type="match status" value="1"/>
</dbReference>
<dbReference type="GO" id="GO:0006631">
    <property type="term" value="P:fatty acid metabolic process"/>
    <property type="evidence" value="ECO:0007669"/>
    <property type="project" value="TreeGrafter"/>
</dbReference>
<comment type="subcellular location">
    <subcellularLocation>
        <location evidence="1">Mitochondrion</location>
    </subcellularLocation>
</comment>
<evidence type="ECO:0000256" key="1">
    <source>
        <dbReference type="ARBA" id="ARBA00004173"/>
    </source>
</evidence>
<keyword evidence="10" id="KW-1185">Reference proteome</keyword>
<dbReference type="PANTHER" id="PTHR43981:SF2">
    <property type="entry name" value="ENOYL-[ACYL-CARRIER-PROTEIN] REDUCTASE, MITOCHONDRIAL"/>
    <property type="match status" value="1"/>
</dbReference>
<dbReference type="InterPro" id="IPR029058">
    <property type="entry name" value="AB_hydrolase_fold"/>
</dbReference>